<keyword evidence="1" id="KW-1133">Transmembrane helix</keyword>
<evidence type="ECO:0000256" key="1">
    <source>
        <dbReference type="SAM" id="Phobius"/>
    </source>
</evidence>
<organism evidence="4 5">
    <name type="scientific">Pseudobacter ginsenosidimutans</name>
    <dbReference type="NCBI Taxonomy" id="661488"/>
    <lineage>
        <taxon>Bacteria</taxon>
        <taxon>Pseudomonadati</taxon>
        <taxon>Bacteroidota</taxon>
        <taxon>Chitinophagia</taxon>
        <taxon>Chitinophagales</taxon>
        <taxon>Chitinophagaceae</taxon>
        <taxon>Pseudobacter</taxon>
    </lineage>
</organism>
<evidence type="ECO:0000313" key="4">
    <source>
        <dbReference type="EMBL" id="RZS75477.1"/>
    </source>
</evidence>
<feature type="transmembrane region" description="Helical" evidence="1">
    <location>
        <begin position="69"/>
        <end position="86"/>
    </location>
</feature>
<comment type="caution">
    <text evidence="4">The sequence shown here is derived from an EMBL/GenBank/DDBJ whole genome shotgun (WGS) entry which is preliminary data.</text>
</comment>
<dbReference type="PANTHER" id="PTHR30273">
    <property type="entry name" value="PERIPLASMIC SIGNAL SENSOR AND SIGMA FACTOR ACTIVATOR FECR-RELATED"/>
    <property type="match status" value="1"/>
</dbReference>
<feature type="domain" description="FecR protein" evidence="2">
    <location>
        <begin position="160"/>
        <end position="255"/>
    </location>
</feature>
<proteinExistence type="predicted"/>
<keyword evidence="5" id="KW-1185">Reference proteome</keyword>
<dbReference type="RefSeq" id="WP_130539842.1">
    <property type="nucleotide sequence ID" value="NZ_SGXA01000001.1"/>
</dbReference>
<keyword evidence="1" id="KW-0472">Membrane</keyword>
<evidence type="ECO:0000259" key="3">
    <source>
        <dbReference type="Pfam" id="PF16344"/>
    </source>
</evidence>
<dbReference type="Pfam" id="PF16344">
    <property type="entry name" value="FecR_C"/>
    <property type="match status" value="1"/>
</dbReference>
<dbReference type="Gene3D" id="3.55.50.30">
    <property type="match status" value="1"/>
</dbReference>
<dbReference type="AlphaFoldDB" id="A0A4Q7N1I0"/>
<dbReference type="PIRSF" id="PIRSF018266">
    <property type="entry name" value="FecR"/>
    <property type="match status" value="1"/>
</dbReference>
<dbReference type="InterPro" id="IPR012373">
    <property type="entry name" value="Ferrdict_sens_TM"/>
</dbReference>
<dbReference type="GO" id="GO:0016989">
    <property type="term" value="F:sigma factor antagonist activity"/>
    <property type="evidence" value="ECO:0007669"/>
    <property type="project" value="TreeGrafter"/>
</dbReference>
<protein>
    <submittedName>
        <fullName evidence="4">FecR family protein</fullName>
    </submittedName>
</protein>
<evidence type="ECO:0000313" key="5">
    <source>
        <dbReference type="Proteomes" id="UP000293874"/>
    </source>
</evidence>
<name>A0A4Q7N1I0_9BACT</name>
<reference evidence="4 5" key="1">
    <citation type="submission" date="2019-02" db="EMBL/GenBank/DDBJ databases">
        <title>Genomic Encyclopedia of Type Strains, Phase IV (KMG-IV): sequencing the most valuable type-strain genomes for metagenomic binning, comparative biology and taxonomic classification.</title>
        <authorList>
            <person name="Goeker M."/>
        </authorList>
    </citation>
    <scope>NUCLEOTIDE SEQUENCE [LARGE SCALE GENOMIC DNA]</scope>
    <source>
        <strain evidence="4 5">DSM 18116</strain>
    </source>
</reference>
<accession>A0A4Q7N1I0</accession>
<dbReference type="InterPro" id="IPR032508">
    <property type="entry name" value="FecR_C"/>
</dbReference>
<keyword evidence="1" id="KW-0812">Transmembrane</keyword>
<gene>
    <name evidence="4" type="ORF">EV199_1344</name>
</gene>
<dbReference type="Gene3D" id="2.60.120.1440">
    <property type="match status" value="1"/>
</dbReference>
<evidence type="ECO:0000259" key="2">
    <source>
        <dbReference type="Pfam" id="PF04773"/>
    </source>
</evidence>
<sequence length="373" mass="41520">MIRRFLNGKATEAEKHFLDAYEAYADKQPDITDSYSADKKEQLSAQMLEVVRRKTAATIPFARLRSTRWIAAASILVVLATGIILYQTNKTNSPRVAVNPVPEDRPPASSSAQLTLADGSRVNLDSNGLAVLPNQGNVNLSYKNGQLEYRGSSNANLYNTISTPRGATYEVTLADGTKVWLNAASALRYPVAFAGNERSVTLSGEAYFEVARNQVPFKVIANGKSEVEVLGTHFNVNAYPDESVVATTLLEGKVRVAVLVNDQPEKQSTLLLSPGQQAVTTAGKNQLKKEADLNSVMAWKSGKFYFENEKLETIMKEFSRWYDVEVVYQGNDELKNRRFFMIVDRKLPLREVLKSLENSGVQFQIENKKLIIR</sequence>
<dbReference type="EMBL" id="SGXA01000001">
    <property type="protein sequence ID" value="RZS75477.1"/>
    <property type="molecule type" value="Genomic_DNA"/>
</dbReference>
<dbReference type="Proteomes" id="UP000293874">
    <property type="component" value="Unassembled WGS sequence"/>
</dbReference>
<dbReference type="Pfam" id="PF04773">
    <property type="entry name" value="FecR"/>
    <property type="match status" value="1"/>
</dbReference>
<dbReference type="PANTHER" id="PTHR30273:SF2">
    <property type="entry name" value="PROTEIN FECR"/>
    <property type="match status" value="1"/>
</dbReference>
<dbReference type="InterPro" id="IPR006860">
    <property type="entry name" value="FecR"/>
</dbReference>
<feature type="domain" description="Protein FecR C-terminal" evidence="3">
    <location>
        <begin position="303"/>
        <end position="372"/>
    </location>
</feature>